<dbReference type="Gene3D" id="3.40.50.10900">
    <property type="entry name" value="PAC-like subunit"/>
    <property type="match status" value="1"/>
</dbReference>
<dbReference type="Pfam" id="PF09754">
    <property type="entry name" value="PAC2"/>
    <property type="match status" value="1"/>
</dbReference>
<name>A0A3Q9UNP4_9ACTN</name>
<evidence type="ECO:0000313" key="4">
    <source>
        <dbReference type="Proteomes" id="UP000285875"/>
    </source>
</evidence>
<proteinExistence type="predicted"/>
<evidence type="ECO:0000313" key="2">
    <source>
        <dbReference type="EMBL" id="VEI02107.1"/>
    </source>
</evidence>
<dbReference type="Proteomes" id="UP000277858">
    <property type="component" value="Chromosome"/>
</dbReference>
<dbReference type="SUPFAM" id="SSF159659">
    <property type="entry name" value="Cgl1923-like"/>
    <property type="match status" value="1"/>
</dbReference>
<dbReference type="InterPro" id="IPR019151">
    <property type="entry name" value="Proteasome_assmbl_chaperone_2"/>
</dbReference>
<organism evidence="1 4">
    <name type="scientific">Acidipropionibacterium jensenii</name>
    <dbReference type="NCBI Taxonomy" id="1749"/>
    <lineage>
        <taxon>Bacteria</taxon>
        <taxon>Bacillati</taxon>
        <taxon>Actinomycetota</taxon>
        <taxon>Actinomycetes</taxon>
        <taxon>Propionibacteriales</taxon>
        <taxon>Propionibacteriaceae</taxon>
        <taxon>Acidipropionibacterium</taxon>
    </lineage>
</organism>
<dbReference type="EMBL" id="CP025570">
    <property type="protein sequence ID" value="AZZ39455.1"/>
    <property type="molecule type" value="Genomic_DNA"/>
</dbReference>
<dbReference type="Proteomes" id="UP000285875">
    <property type="component" value="Chromosome"/>
</dbReference>
<accession>A0A3Q9UNP4</accession>
<reference evidence="2 3" key="2">
    <citation type="submission" date="2018-12" db="EMBL/GenBank/DDBJ databases">
        <authorList>
            <consortium name="Pathogen Informatics"/>
        </authorList>
    </citation>
    <scope>NUCLEOTIDE SEQUENCE [LARGE SCALE GENOMIC DNA]</scope>
    <source>
        <strain evidence="2 3">NCTC13652</strain>
    </source>
</reference>
<protein>
    <submittedName>
        <fullName evidence="1 2">PAC2 family</fullName>
    </submittedName>
</protein>
<dbReference type="AlphaFoldDB" id="A0A3Q9UNP4"/>
<dbReference type="GeneID" id="82885698"/>
<dbReference type="OrthoDB" id="150941at2"/>
<dbReference type="KEGG" id="aji:C0Z10_06490"/>
<reference evidence="1" key="3">
    <citation type="journal article" date="2019" name="Microorganisms">
        <title>Red-Brown Pigmentation of Acidipropionibacterium jensenii Is Tied to Haemolytic Activity and cyl-Like Gene Cluster.</title>
        <authorList>
            <person name="Deptula P."/>
            <person name="Loivamaa I."/>
            <person name="Smolander O.P."/>
            <person name="Laine P."/>
            <person name="Roberts R.J."/>
            <person name="Piironen V."/>
            <person name="Paulin L."/>
            <person name="Savijoki K."/>
            <person name="Auvinen P."/>
            <person name="Varmanen P."/>
        </authorList>
    </citation>
    <scope>NUCLEOTIDE SEQUENCE</scope>
    <source>
        <strain evidence="1">JS280</strain>
    </source>
</reference>
<dbReference type="InterPro" id="IPR038389">
    <property type="entry name" value="PSMG2_sf"/>
</dbReference>
<dbReference type="STRING" id="1122997.GCA_000425285_00740"/>
<evidence type="ECO:0000313" key="3">
    <source>
        <dbReference type="Proteomes" id="UP000277858"/>
    </source>
</evidence>
<dbReference type="InterPro" id="IPR008492">
    <property type="entry name" value="Rv2714-like"/>
</dbReference>
<dbReference type="RefSeq" id="WP_028702504.1">
    <property type="nucleotide sequence ID" value="NZ_CP025570.1"/>
</dbReference>
<evidence type="ECO:0000313" key="1">
    <source>
        <dbReference type="EMBL" id="AZZ39455.1"/>
    </source>
</evidence>
<keyword evidence="3" id="KW-1185">Reference proteome</keyword>
<dbReference type="EMBL" id="LR134473">
    <property type="protein sequence ID" value="VEI02107.1"/>
    <property type="molecule type" value="Genomic_DNA"/>
</dbReference>
<reference evidence="4" key="1">
    <citation type="submission" date="2017-12" db="EMBL/GenBank/DDBJ databases">
        <title>Whole genome sequencing of Acidipropionibacterium jensenii strains JS279 and JS280.</title>
        <authorList>
            <person name="Deptula P."/>
            <person name="Laine P."/>
            <person name="Smolander O.-P."/>
            <person name="Paulin L."/>
            <person name="Auvinen P."/>
            <person name="Varmanen P."/>
        </authorList>
    </citation>
    <scope>NUCLEOTIDE SEQUENCE [LARGE SCALE GENOMIC DNA]</scope>
    <source>
        <strain evidence="4">JS280</strain>
    </source>
</reference>
<gene>
    <name evidence="1" type="ORF">C0Z10_06490</name>
    <name evidence="2" type="ORF">NCTC13652_00273</name>
</gene>
<dbReference type="PIRSF" id="PIRSF028754">
    <property type="entry name" value="UCP028754"/>
    <property type="match status" value="1"/>
</dbReference>
<sequence length="272" mass="29912">MARHSSDHPWVIVGYTGWNDAGGAASETAARIIRHTDATEWKVLDSEDYYNFQDTRPVVAAMEGVELLTWPSTTVWRGQADGHPVAVVTGPEPDLRWRSYCRELLDTLMKLDPEGIVVLGGMVADVPHTRQLPVSGSASDPSIAEQLGLEGLEYSGPTGIPGVLVSLAADRGMNAVGLWANVPEYAYEPPCPPAVQSLLVRVEELTGVTVPQDELVERRQKWVTDADKMVTDNDSLSDYVHALERQRDAELPEGVTGDVLAMEFQHYLRHRS</sequence>